<dbReference type="PROSITE" id="PS51296">
    <property type="entry name" value="RIESKE"/>
    <property type="match status" value="1"/>
</dbReference>
<dbReference type="GO" id="GO:0046872">
    <property type="term" value="F:metal ion binding"/>
    <property type="evidence" value="ECO:0007669"/>
    <property type="project" value="UniProtKB-KW"/>
</dbReference>
<evidence type="ECO:0000256" key="6">
    <source>
        <dbReference type="ARBA" id="ARBA00022989"/>
    </source>
</evidence>
<evidence type="ECO:0000256" key="12">
    <source>
        <dbReference type="RuleBase" id="RU004497"/>
    </source>
</evidence>
<keyword evidence="10" id="KW-1015">Disulfide bond</keyword>
<dbReference type="NCBIfam" id="TIGR01409">
    <property type="entry name" value="TAT_signal_seq"/>
    <property type="match status" value="1"/>
</dbReference>
<evidence type="ECO:0000256" key="13">
    <source>
        <dbReference type="SAM" id="Phobius"/>
    </source>
</evidence>
<accession>A0A7M1LGU6</accession>
<keyword evidence="16" id="KW-1185">Reference proteome</keyword>
<dbReference type="GO" id="GO:0016020">
    <property type="term" value="C:membrane"/>
    <property type="evidence" value="ECO:0007669"/>
    <property type="project" value="UniProtKB-SubCell"/>
</dbReference>
<dbReference type="GO" id="GO:0008121">
    <property type="term" value="F:quinol-cytochrome-c reductase activity"/>
    <property type="evidence" value="ECO:0007669"/>
    <property type="project" value="InterPro"/>
</dbReference>
<evidence type="ECO:0000256" key="1">
    <source>
        <dbReference type="ARBA" id="ARBA00004167"/>
    </source>
</evidence>
<dbReference type="GO" id="GO:0051537">
    <property type="term" value="F:2 iron, 2 sulfur cluster binding"/>
    <property type="evidence" value="ECO:0007669"/>
    <property type="project" value="UniProtKB-KW"/>
</dbReference>
<dbReference type="PRINTS" id="PR00162">
    <property type="entry name" value="RIESKE"/>
</dbReference>
<proteinExistence type="predicted"/>
<keyword evidence="6 13" id="KW-1133">Transmembrane helix</keyword>
<dbReference type="InterPro" id="IPR005805">
    <property type="entry name" value="Rieske_Fe-S_prot_C"/>
</dbReference>
<gene>
    <name evidence="15" type="primary">petA</name>
    <name evidence="15" type="ORF">IMC76_01750</name>
</gene>
<dbReference type="InterPro" id="IPR019546">
    <property type="entry name" value="TAT_signal_bac_arc"/>
</dbReference>
<reference evidence="15 16" key="1">
    <citation type="submission" date="2020-10" db="EMBL/GenBank/DDBJ databases">
        <title>Campylobacter and Helicobacter PacBio genomes.</title>
        <authorList>
            <person name="Lane C."/>
        </authorList>
    </citation>
    <scope>NUCLEOTIDE SEQUENCE [LARGE SCALE GENOMIC DNA]</scope>
    <source>
        <strain evidence="15 16">2016D-0077</strain>
    </source>
</reference>
<comment type="subunit">
    <text evidence="12">The main subunits of complex b-c1 are: cytochrome b, cytochrome c1 and the Rieske protein.</text>
</comment>
<dbReference type="SUPFAM" id="SSF50022">
    <property type="entry name" value="ISP domain"/>
    <property type="match status" value="1"/>
</dbReference>
<evidence type="ECO:0000256" key="9">
    <source>
        <dbReference type="ARBA" id="ARBA00023136"/>
    </source>
</evidence>
<sequence>MSSEKTNRRDFIGLSFGAVAAVGGLFGLGAMKKTWDPLPSVVAAGFTTVDLSKVVEGELYQVEWRKKPIFILKKSSEMKADDKRDVVVDGVRYTVCIGLCTHLGCIPSYKANAHQFVCACHGGIFDISGNATFGPPPRALDIPPFKIDGTTLVLGETGPEYEKLMANA</sequence>
<keyword evidence="2" id="KW-0500">Molybdenum</keyword>
<dbReference type="InterPro" id="IPR014349">
    <property type="entry name" value="Rieske_Fe-S_prot"/>
</dbReference>
<evidence type="ECO:0000256" key="3">
    <source>
        <dbReference type="ARBA" id="ARBA00022692"/>
    </source>
</evidence>
<evidence type="ECO:0000256" key="5">
    <source>
        <dbReference type="ARBA" id="ARBA00022723"/>
    </source>
</evidence>
<evidence type="ECO:0000256" key="11">
    <source>
        <dbReference type="ARBA" id="ARBA00034078"/>
    </source>
</evidence>
<dbReference type="NCBIfam" id="TIGR01416">
    <property type="entry name" value="Rieske_proteo"/>
    <property type="match status" value="1"/>
</dbReference>
<protein>
    <submittedName>
        <fullName evidence="15">Ubiquinol-cytochrome c reductase iron-sulfur subunit</fullName>
    </submittedName>
</protein>
<comment type="subcellular location">
    <subcellularLocation>
        <location evidence="1">Membrane</location>
        <topology evidence="1">Single-pass membrane protein</topology>
    </subcellularLocation>
</comment>
<comment type="cofactor">
    <cofactor evidence="11">
        <name>[2Fe-2S] cluster</name>
        <dbReference type="ChEBI" id="CHEBI:190135"/>
    </cofactor>
</comment>
<evidence type="ECO:0000256" key="7">
    <source>
        <dbReference type="ARBA" id="ARBA00023004"/>
    </source>
</evidence>
<dbReference type="InterPro" id="IPR036922">
    <property type="entry name" value="Rieske_2Fe-2S_sf"/>
</dbReference>
<keyword evidence="3 13" id="KW-0812">Transmembrane</keyword>
<evidence type="ECO:0000313" key="16">
    <source>
        <dbReference type="Proteomes" id="UP000594749"/>
    </source>
</evidence>
<keyword evidence="8" id="KW-0411">Iron-sulfur</keyword>
<dbReference type="Pfam" id="PF00355">
    <property type="entry name" value="Rieske"/>
    <property type="match status" value="1"/>
</dbReference>
<dbReference type="InterPro" id="IPR017941">
    <property type="entry name" value="Rieske_2Fe-2S"/>
</dbReference>
<evidence type="ECO:0000256" key="8">
    <source>
        <dbReference type="ARBA" id="ARBA00023014"/>
    </source>
</evidence>
<keyword evidence="7" id="KW-0408">Iron</keyword>
<evidence type="ECO:0000256" key="10">
    <source>
        <dbReference type="ARBA" id="ARBA00023157"/>
    </source>
</evidence>
<dbReference type="Gene3D" id="2.102.10.10">
    <property type="entry name" value="Rieske [2Fe-2S] iron-sulphur domain"/>
    <property type="match status" value="1"/>
</dbReference>
<dbReference type="PANTHER" id="PTHR10134">
    <property type="entry name" value="CYTOCHROME B-C1 COMPLEX SUBUNIT RIESKE, MITOCHONDRIAL"/>
    <property type="match status" value="1"/>
</dbReference>
<evidence type="ECO:0000259" key="14">
    <source>
        <dbReference type="PROSITE" id="PS51296"/>
    </source>
</evidence>
<feature type="transmembrane region" description="Helical" evidence="13">
    <location>
        <begin position="12"/>
        <end position="31"/>
    </location>
</feature>
<evidence type="ECO:0000313" key="15">
    <source>
        <dbReference type="EMBL" id="QOQ87563.1"/>
    </source>
</evidence>
<keyword evidence="9 13" id="KW-0472">Membrane</keyword>
<dbReference type="InterPro" id="IPR006317">
    <property type="entry name" value="Ubiquinol_cyt_c_Rdtase_Fe-S-su"/>
</dbReference>
<evidence type="ECO:0000256" key="2">
    <source>
        <dbReference type="ARBA" id="ARBA00022505"/>
    </source>
</evidence>
<dbReference type="Proteomes" id="UP000594749">
    <property type="component" value="Chromosome"/>
</dbReference>
<dbReference type="AlphaFoldDB" id="A0A7M1LGU6"/>
<dbReference type="RefSeq" id="WP_025803130.1">
    <property type="nucleotide sequence ID" value="NZ_CP053842.1"/>
</dbReference>
<keyword evidence="5" id="KW-0479">Metal-binding</keyword>
<organism evidence="15 16">
    <name type="scientific">Campylobacter corcagiensis</name>
    <dbReference type="NCBI Taxonomy" id="1448857"/>
    <lineage>
        <taxon>Bacteria</taxon>
        <taxon>Pseudomonadati</taxon>
        <taxon>Campylobacterota</taxon>
        <taxon>Epsilonproteobacteria</taxon>
        <taxon>Campylobacterales</taxon>
        <taxon>Campylobacteraceae</taxon>
        <taxon>Campylobacter</taxon>
    </lineage>
</organism>
<name>A0A7M1LGU6_9BACT</name>
<keyword evidence="4" id="KW-0001">2Fe-2S</keyword>
<evidence type="ECO:0000256" key="4">
    <source>
        <dbReference type="ARBA" id="ARBA00022714"/>
    </source>
</evidence>
<dbReference type="EMBL" id="CP063078">
    <property type="protein sequence ID" value="QOQ87563.1"/>
    <property type="molecule type" value="Genomic_DNA"/>
</dbReference>
<dbReference type="OrthoDB" id="9767869at2"/>
<feature type="domain" description="Rieske" evidence="14">
    <location>
        <begin position="92"/>
        <end position="154"/>
    </location>
</feature>
<dbReference type="CDD" id="cd03470">
    <property type="entry name" value="Rieske_cytochrome_bc1"/>
    <property type="match status" value="1"/>
</dbReference>